<feature type="transmembrane region" description="Helical" evidence="5">
    <location>
        <begin position="46"/>
        <end position="65"/>
    </location>
</feature>
<dbReference type="CDD" id="cd16914">
    <property type="entry name" value="EcfT"/>
    <property type="match status" value="1"/>
</dbReference>
<reference evidence="7" key="1">
    <citation type="journal article" date="2019" name="Int. J. Syst. Evol. Microbiol.">
        <title>The Global Catalogue of Microorganisms (GCM) 10K type strain sequencing project: providing services to taxonomists for standard genome sequencing and annotation.</title>
        <authorList>
            <consortium name="The Broad Institute Genomics Platform"/>
            <consortium name="The Broad Institute Genome Sequencing Center for Infectious Disease"/>
            <person name="Wu L."/>
            <person name="Ma J."/>
        </authorList>
    </citation>
    <scope>NUCLEOTIDE SEQUENCE [LARGE SCALE GENOMIC DNA]</scope>
    <source>
        <strain evidence="7">JCM 16961</strain>
    </source>
</reference>
<proteinExistence type="predicted"/>
<evidence type="ECO:0000256" key="1">
    <source>
        <dbReference type="ARBA" id="ARBA00004141"/>
    </source>
</evidence>
<evidence type="ECO:0000313" key="7">
    <source>
        <dbReference type="Proteomes" id="UP001501536"/>
    </source>
</evidence>
<evidence type="ECO:0000256" key="5">
    <source>
        <dbReference type="SAM" id="Phobius"/>
    </source>
</evidence>
<keyword evidence="7" id="KW-1185">Reference proteome</keyword>
<sequence>MRIRSDRLGAFVPGRSSLHRAPLGAKYLAVLAIGAVALAWRIAPVSLGLTALTIALYAAAGRPVLRRWAWPLKHLWWMFAILGVHQWWLAGGGAAGVWQAVGIVGSMFAALQAARLLLLTTEQADLLDGLARALGPLRRLGVDVDAVTLSVHVMLRSIPALAASAGDVADAAASRGLRPNPLVLAGPVVVSAVGYAHRTADALSARGLMDRDDDAH</sequence>
<comment type="subcellular location">
    <subcellularLocation>
        <location evidence="1">Membrane</location>
        <topology evidence="1">Multi-pass membrane protein</topology>
    </subcellularLocation>
</comment>
<evidence type="ECO:0000256" key="3">
    <source>
        <dbReference type="ARBA" id="ARBA00022989"/>
    </source>
</evidence>
<organism evidence="6 7">
    <name type="scientific">Zhihengliuella alba</name>
    <dbReference type="NCBI Taxonomy" id="547018"/>
    <lineage>
        <taxon>Bacteria</taxon>
        <taxon>Bacillati</taxon>
        <taxon>Actinomycetota</taxon>
        <taxon>Actinomycetes</taxon>
        <taxon>Micrococcales</taxon>
        <taxon>Micrococcaceae</taxon>
        <taxon>Zhihengliuella</taxon>
    </lineage>
</organism>
<dbReference type="PANTHER" id="PTHR33514:SF13">
    <property type="entry name" value="PROTEIN ABCI12, CHLOROPLASTIC"/>
    <property type="match status" value="1"/>
</dbReference>
<dbReference type="PANTHER" id="PTHR33514">
    <property type="entry name" value="PROTEIN ABCI12, CHLOROPLASTIC"/>
    <property type="match status" value="1"/>
</dbReference>
<keyword evidence="2 5" id="KW-0812">Transmembrane</keyword>
<comment type="caution">
    <text evidence="6">The sequence shown here is derived from an EMBL/GenBank/DDBJ whole genome shotgun (WGS) entry which is preliminary data.</text>
</comment>
<keyword evidence="3 5" id="KW-1133">Transmembrane helix</keyword>
<dbReference type="EMBL" id="BAABCJ010000001">
    <property type="protein sequence ID" value="GAA3695454.1"/>
    <property type="molecule type" value="Genomic_DNA"/>
</dbReference>
<protein>
    <recommendedName>
        <fullName evidence="8">Energy-coupling factor transporter transmembrane protein EcfT</fullName>
    </recommendedName>
</protein>
<evidence type="ECO:0000256" key="2">
    <source>
        <dbReference type="ARBA" id="ARBA00022692"/>
    </source>
</evidence>
<feature type="transmembrane region" description="Helical" evidence="5">
    <location>
        <begin position="96"/>
        <end position="118"/>
    </location>
</feature>
<name>A0ABP7CW96_9MICC</name>
<dbReference type="RefSeq" id="WP_344879568.1">
    <property type="nucleotide sequence ID" value="NZ_BAABCJ010000001.1"/>
</dbReference>
<feature type="transmembrane region" description="Helical" evidence="5">
    <location>
        <begin position="21"/>
        <end position="40"/>
    </location>
</feature>
<dbReference type="Proteomes" id="UP001501536">
    <property type="component" value="Unassembled WGS sequence"/>
</dbReference>
<gene>
    <name evidence="6" type="ORF">GCM10022377_05370</name>
</gene>
<accession>A0ABP7CW96</accession>
<evidence type="ECO:0008006" key="8">
    <source>
        <dbReference type="Google" id="ProtNLM"/>
    </source>
</evidence>
<dbReference type="InterPro" id="IPR003339">
    <property type="entry name" value="ABC/ECF_trnsptr_transmembrane"/>
</dbReference>
<evidence type="ECO:0000256" key="4">
    <source>
        <dbReference type="ARBA" id="ARBA00023136"/>
    </source>
</evidence>
<evidence type="ECO:0000313" key="6">
    <source>
        <dbReference type="EMBL" id="GAA3695454.1"/>
    </source>
</evidence>
<dbReference type="Pfam" id="PF02361">
    <property type="entry name" value="CbiQ"/>
    <property type="match status" value="1"/>
</dbReference>
<keyword evidence="4 5" id="KW-0472">Membrane</keyword>